<dbReference type="Proteomes" id="UP000256514">
    <property type="component" value="Unassembled WGS sequence"/>
</dbReference>
<dbReference type="InterPro" id="IPR032811">
    <property type="entry name" value="Put_conjugal_transfer"/>
</dbReference>
<dbReference type="RefSeq" id="WP_115570266.1">
    <property type="nucleotide sequence ID" value="NZ_NXLT01000001.1"/>
</dbReference>
<comment type="caution">
    <text evidence="2">The sequence shown here is derived from an EMBL/GenBank/DDBJ whole genome shotgun (WGS) entry which is preliminary data.</text>
</comment>
<feature type="chain" id="PRO_5017644017" description="Conjugal transfer protein TraF" evidence="1">
    <location>
        <begin position="26"/>
        <end position="381"/>
    </location>
</feature>
<dbReference type="SUPFAM" id="SSF56935">
    <property type="entry name" value="Porins"/>
    <property type="match status" value="1"/>
</dbReference>
<proteinExistence type="predicted"/>
<keyword evidence="1" id="KW-0732">Signal</keyword>
<dbReference type="OrthoDB" id="5365913at2"/>
<evidence type="ECO:0000313" key="3">
    <source>
        <dbReference type="Proteomes" id="UP000256514"/>
    </source>
</evidence>
<dbReference type="AlphaFoldDB" id="A0A3D8ITT3"/>
<evidence type="ECO:0000256" key="1">
    <source>
        <dbReference type="SAM" id="SignalP"/>
    </source>
</evidence>
<evidence type="ECO:0000313" key="2">
    <source>
        <dbReference type="EMBL" id="RDU68305.1"/>
    </source>
</evidence>
<name>A0A3D8ITT3_9HELI</name>
<dbReference type="Pfam" id="PF13729">
    <property type="entry name" value="TraF_2"/>
    <property type="match status" value="1"/>
</dbReference>
<keyword evidence="3" id="KW-1185">Reference proteome</keyword>
<accession>A0A3D8ITT3</accession>
<evidence type="ECO:0008006" key="4">
    <source>
        <dbReference type="Google" id="ProtNLM"/>
    </source>
</evidence>
<gene>
    <name evidence="2" type="ORF">CQA54_00350</name>
</gene>
<protein>
    <recommendedName>
        <fullName evidence="4">Conjugal transfer protein TraF</fullName>
    </recommendedName>
</protein>
<dbReference type="Gene3D" id="2.40.160.60">
    <property type="entry name" value="Outer membrane protein transport protein (OMPP1/FadL/TodX)"/>
    <property type="match status" value="1"/>
</dbReference>
<sequence>MKSRSFGSVISAIVLGLSSASTLSAMEFNEVGHKALGMGGVGVAVKNSPYGLFFNPALLGAKPGTKIGYSIGGAISHKNMFELLNYNLGAISDVNGFNDLLKNNNVNAKFQVALVLQLPETTFGNFAIGYTGSGYAFASFGGYLPSSFNGNINSANLTFDVKSIDITEIPIGYAYKFQTPVGNLSAGIAVKFMNASFGSRSTKFDQNFNKNDLENTVIKDVFKVVNNKDSSFGVDLGVTYAPRENFTIGLVGKNLNTPTFSFGDSQIKVRPQARLGIGYELGKYVTIAADADLTNNDVWNLTNSKLQSQKMGVGVDVDFAFFDIRAGVAKDLRQDNGAILSAGLGLGFIDVAVAFSTQKGEFNGNTIPQYVALQIGGGFVF</sequence>
<feature type="signal peptide" evidence="1">
    <location>
        <begin position="1"/>
        <end position="25"/>
    </location>
</feature>
<organism evidence="2 3">
    <name type="scientific">Helicobacter equorum</name>
    <dbReference type="NCBI Taxonomy" id="361872"/>
    <lineage>
        <taxon>Bacteria</taxon>
        <taxon>Pseudomonadati</taxon>
        <taxon>Campylobacterota</taxon>
        <taxon>Epsilonproteobacteria</taxon>
        <taxon>Campylobacterales</taxon>
        <taxon>Helicobacteraceae</taxon>
        <taxon>Helicobacter</taxon>
    </lineage>
</organism>
<dbReference type="EMBL" id="NXLT01000001">
    <property type="protein sequence ID" value="RDU68305.1"/>
    <property type="molecule type" value="Genomic_DNA"/>
</dbReference>
<reference evidence="2 3" key="1">
    <citation type="submission" date="2018-04" db="EMBL/GenBank/DDBJ databases">
        <title>Novel Campyloabacter and Helicobacter Species and Strains.</title>
        <authorList>
            <person name="Mannion A.J."/>
            <person name="Shen Z."/>
            <person name="Fox J.G."/>
        </authorList>
    </citation>
    <scope>NUCLEOTIDE SEQUENCE [LARGE SCALE GENOMIC DNA]</scope>
    <source>
        <strain evidence="2 3">MIT 12-6600</strain>
    </source>
</reference>